<dbReference type="CDD" id="cd08501">
    <property type="entry name" value="PBP2_Lpqw"/>
    <property type="match status" value="1"/>
</dbReference>
<feature type="region of interest" description="Disordered" evidence="1">
    <location>
        <begin position="26"/>
        <end position="51"/>
    </location>
</feature>
<feature type="domain" description="Solute-binding protein family 5" evidence="3">
    <location>
        <begin position="126"/>
        <end position="479"/>
    </location>
</feature>
<dbReference type="InterPro" id="IPR030678">
    <property type="entry name" value="Peptide/Ni-bd"/>
</dbReference>
<dbReference type="PIRSF" id="PIRSF002741">
    <property type="entry name" value="MppA"/>
    <property type="match status" value="1"/>
</dbReference>
<evidence type="ECO:0000256" key="2">
    <source>
        <dbReference type="SAM" id="SignalP"/>
    </source>
</evidence>
<evidence type="ECO:0000313" key="5">
    <source>
        <dbReference type="Proteomes" id="UP001432222"/>
    </source>
</evidence>
<dbReference type="InterPro" id="IPR039424">
    <property type="entry name" value="SBP_5"/>
</dbReference>
<proteinExistence type="predicted"/>
<evidence type="ECO:0000259" key="3">
    <source>
        <dbReference type="Pfam" id="PF00496"/>
    </source>
</evidence>
<sequence>MRARLPVAAAALLLALGATSGCLGGPGPARTARTPDPAPPAPAAVTGDVGPADRAAVRDGGTLRWAVDAVPATLNVYQPAATADSALLAHALYPALFRPDAHGEWTPDEDYLTSAEATPPGQLPQVVTYHLAPRAVWSDGTPLSAADFIAQRAALSGLDPAYSAVRPAGYAAIDSIVQGADPHEVKVTFRQPYGEWRALFGPLYPAAETATAAAFGRPLPGGTAHPTAGPFLVSGYDPAAGRATLVRNPYWWGEPAKADRIDFLATPAERRGPELAEGRLDLAPLTTAVDRAGGDAAEAVRRAGALPGTTLHRAAGTGLTQLTLNAAREPLTDPALRRALARAVDRRHAADAALTPLGLPAAPLGHHLLTGDQAGYRDNADALGTADPGRMLDAAGWRRPADGGTRARDGHPLALTLLVPAGSATLRRAADAVAADLGTAGAAVRVAEAPPDVFLREHLATGDFDLALFSWPAGPGPAGEQRPVYAKPRPGPDGTPVPGSNYARAGTEEIDRLFDRAAAEPDPVARRALLQETDVRIWQLGHSVPLFQRPELVAVREGLTGAGVRGFTRPQLRDIGWSAG</sequence>
<dbReference type="Gene3D" id="3.10.105.10">
    <property type="entry name" value="Dipeptide-binding Protein, Domain 3"/>
    <property type="match status" value="1"/>
</dbReference>
<feature type="chain" id="PRO_5047431934" evidence="2">
    <location>
        <begin position="21"/>
        <end position="580"/>
    </location>
</feature>
<dbReference type="Gene3D" id="3.90.76.10">
    <property type="entry name" value="Dipeptide-binding Protein, Domain 1"/>
    <property type="match status" value="1"/>
</dbReference>
<keyword evidence="2" id="KW-0732">Signal</keyword>
<keyword evidence="5" id="KW-1185">Reference proteome</keyword>
<protein>
    <submittedName>
        <fullName evidence="4">ABC transporter family substrate-binding protein</fullName>
    </submittedName>
</protein>
<dbReference type="Pfam" id="PF00496">
    <property type="entry name" value="SBP_bac_5"/>
    <property type="match status" value="1"/>
</dbReference>
<evidence type="ECO:0000256" key="1">
    <source>
        <dbReference type="SAM" id="MobiDB-lite"/>
    </source>
</evidence>
<dbReference type="SUPFAM" id="SSF53850">
    <property type="entry name" value="Periplasmic binding protein-like II"/>
    <property type="match status" value="1"/>
</dbReference>
<dbReference type="PANTHER" id="PTHR30290">
    <property type="entry name" value="PERIPLASMIC BINDING COMPONENT OF ABC TRANSPORTER"/>
    <property type="match status" value="1"/>
</dbReference>
<reference evidence="4" key="1">
    <citation type="submission" date="2022-10" db="EMBL/GenBank/DDBJ databases">
        <title>The complete genomes of actinobacterial strains from the NBC collection.</title>
        <authorList>
            <person name="Joergensen T.S."/>
            <person name="Alvarez Arevalo M."/>
            <person name="Sterndorff E.B."/>
            <person name="Faurdal D."/>
            <person name="Vuksanovic O."/>
            <person name="Mourched A.-S."/>
            <person name="Charusanti P."/>
            <person name="Shaw S."/>
            <person name="Blin K."/>
            <person name="Weber T."/>
        </authorList>
    </citation>
    <scope>NUCLEOTIDE SEQUENCE</scope>
    <source>
        <strain evidence="4">NBC_00222</strain>
    </source>
</reference>
<name>A0ABZ1TZV4_9ACTN</name>
<organism evidence="4 5">
    <name type="scientific">Kitasatospora purpeofusca</name>
    <dbReference type="NCBI Taxonomy" id="67352"/>
    <lineage>
        <taxon>Bacteria</taxon>
        <taxon>Bacillati</taxon>
        <taxon>Actinomycetota</taxon>
        <taxon>Actinomycetes</taxon>
        <taxon>Kitasatosporales</taxon>
        <taxon>Streptomycetaceae</taxon>
        <taxon>Kitasatospora</taxon>
    </lineage>
</organism>
<dbReference type="InterPro" id="IPR000914">
    <property type="entry name" value="SBP_5_dom"/>
</dbReference>
<dbReference type="PROSITE" id="PS51257">
    <property type="entry name" value="PROKAR_LIPOPROTEIN"/>
    <property type="match status" value="1"/>
</dbReference>
<dbReference type="Proteomes" id="UP001432222">
    <property type="component" value="Chromosome"/>
</dbReference>
<dbReference type="EMBL" id="CP108110">
    <property type="protein sequence ID" value="WUQ84478.1"/>
    <property type="molecule type" value="Genomic_DNA"/>
</dbReference>
<accession>A0ABZ1TZV4</accession>
<dbReference type="Gene3D" id="3.40.190.10">
    <property type="entry name" value="Periplasmic binding protein-like II"/>
    <property type="match status" value="1"/>
</dbReference>
<dbReference type="RefSeq" id="WP_328955333.1">
    <property type="nucleotide sequence ID" value="NZ_CP108110.1"/>
</dbReference>
<evidence type="ECO:0000313" key="4">
    <source>
        <dbReference type="EMBL" id="WUQ84478.1"/>
    </source>
</evidence>
<dbReference type="PANTHER" id="PTHR30290:SF65">
    <property type="entry name" value="MONOACYL PHOSPHATIDYLINOSITOL TETRAMANNOSIDE-BINDING PROTEIN LPQW-RELATED"/>
    <property type="match status" value="1"/>
</dbReference>
<gene>
    <name evidence="4" type="ORF">OHA16_16800</name>
</gene>
<feature type="signal peptide" evidence="2">
    <location>
        <begin position="1"/>
        <end position="20"/>
    </location>
</feature>